<feature type="transmembrane region" description="Helical" evidence="5">
    <location>
        <begin position="104"/>
        <end position="124"/>
    </location>
</feature>
<dbReference type="RefSeq" id="WP_046742026.1">
    <property type="nucleotide sequence ID" value="NZ_LBNQ01000025.1"/>
</dbReference>
<comment type="caution">
    <text evidence="7">The sequence shown here is derived from an EMBL/GenBank/DDBJ whole genome shotgun (WGS) entry which is preliminary data.</text>
</comment>
<dbReference type="Proteomes" id="UP000050580">
    <property type="component" value="Unassembled WGS sequence"/>
</dbReference>
<keyword evidence="8" id="KW-1185">Reference proteome</keyword>
<evidence type="ECO:0000313" key="8">
    <source>
        <dbReference type="Proteomes" id="UP000050580"/>
    </source>
</evidence>
<dbReference type="STRING" id="1610491.AAV94_09315"/>
<evidence type="ECO:0000256" key="4">
    <source>
        <dbReference type="ARBA" id="ARBA00023136"/>
    </source>
</evidence>
<protein>
    <recommendedName>
        <fullName evidence="6">Yip1 domain-containing protein</fullName>
    </recommendedName>
</protein>
<gene>
    <name evidence="7" type="ORF">AAV94_09315</name>
</gene>
<proteinExistence type="predicted"/>
<dbReference type="OrthoDB" id="8898244at2"/>
<feature type="domain" description="Yip1" evidence="6">
    <location>
        <begin position="18"/>
        <end position="173"/>
    </location>
</feature>
<dbReference type="AlphaFoldDB" id="A0A0U1PZM2"/>
<evidence type="ECO:0000259" key="6">
    <source>
        <dbReference type="Pfam" id="PF04893"/>
    </source>
</evidence>
<evidence type="ECO:0000256" key="5">
    <source>
        <dbReference type="SAM" id="Phobius"/>
    </source>
</evidence>
<keyword evidence="4 5" id="KW-0472">Membrane</keyword>
<reference evidence="7 8" key="1">
    <citation type="submission" date="2015-05" db="EMBL/GenBank/DDBJ databases">
        <title>Draft genome sequence of Lampropedia sp. CT6, isolated from the microbial mat of a hot water spring, located at Manikaran, India.</title>
        <authorList>
            <person name="Tripathi C."/>
            <person name="Rani P."/>
            <person name="Mahato N.K."/>
            <person name="Lal R."/>
        </authorList>
    </citation>
    <scope>NUCLEOTIDE SEQUENCE [LARGE SCALE GENOMIC DNA]</scope>
    <source>
        <strain evidence="7 8">CT6</strain>
    </source>
</reference>
<dbReference type="PATRIC" id="fig|1610491.3.peg.1981"/>
<evidence type="ECO:0000313" key="7">
    <source>
        <dbReference type="EMBL" id="KKW67805.1"/>
    </source>
</evidence>
<feature type="transmembrane region" description="Helical" evidence="5">
    <location>
        <begin position="40"/>
        <end position="61"/>
    </location>
</feature>
<accession>A0A0U1PZM2</accession>
<organism evidence="7 8">
    <name type="scientific">Lampropedia cohaerens</name>
    <dbReference type="NCBI Taxonomy" id="1610491"/>
    <lineage>
        <taxon>Bacteria</taxon>
        <taxon>Pseudomonadati</taxon>
        <taxon>Pseudomonadota</taxon>
        <taxon>Betaproteobacteria</taxon>
        <taxon>Burkholderiales</taxon>
        <taxon>Comamonadaceae</taxon>
        <taxon>Lampropedia</taxon>
    </lineage>
</organism>
<comment type="subcellular location">
    <subcellularLocation>
        <location evidence="1">Membrane</location>
        <topology evidence="1">Multi-pass membrane protein</topology>
    </subcellularLocation>
</comment>
<keyword evidence="3 5" id="KW-1133">Transmembrane helix</keyword>
<dbReference type="InterPro" id="IPR006977">
    <property type="entry name" value="Yip1_dom"/>
</dbReference>
<dbReference type="EMBL" id="LBNQ01000025">
    <property type="protein sequence ID" value="KKW67805.1"/>
    <property type="molecule type" value="Genomic_DNA"/>
</dbReference>
<evidence type="ECO:0000256" key="3">
    <source>
        <dbReference type="ARBA" id="ARBA00022989"/>
    </source>
</evidence>
<keyword evidence="2 5" id="KW-0812">Transmembrane</keyword>
<evidence type="ECO:0000256" key="1">
    <source>
        <dbReference type="ARBA" id="ARBA00004141"/>
    </source>
</evidence>
<dbReference type="GO" id="GO:0016020">
    <property type="term" value="C:membrane"/>
    <property type="evidence" value="ECO:0007669"/>
    <property type="project" value="UniProtKB-SubCell"/>
</dbReference>
<feature type="transmembrane region" description="Helical" evidence="5">
    <location>
        <begin position="156"/>
        <end position="176"/>
    </location>
</feature>
<feature type="transmembrane region" description="Helical" evidence="5">
    <location>
        <begin position="130"/>
        <end position="149"/>
    </location>
</feature>
<name>A0A0U1PZM2_9BURK</name>
<evidence type="ECO:0000256" key="2">
    <source>
        <dbReference type="ARBA" id="ARBA00022692"/>
    </source>
</evidence>
<dbReference type="Pfam" id="PF04893">
    <property type="entry name" value="Yip1"/>
    <property type="match status" value="1"/>
</dbReference>
<feature type="transmembrane region" description="Helical" evidence="5">
    <location>
        <begin position="67"/>
        <end position="92"/>
    </location>
</feature>
<sequence length="222" mass="24214">MQPAFSFSLKRVLQLALYVIVRPSEYFRTMPRSGPLVEPMYFSAVIGLVSGLIAMVLDALLSDLPFSLISLLLVPGLVIGAVFIVAGIFFLLWKLLGSRQGYGVAFRITAATLAISPITAVLAFVPYVGLLVNVVWTMLLLIIASVEVHGIGRRKATIAFTMLGVVLAGSAMWMHALQSTLEQQLRELGVTPAEFNQMSPQEREQVLQQLQRQLQGTGTSPL</sequence>